<dbReference type="InterPro" id="IPR050378">
    <property type="entry name" value="Metallo-dep_Hydrolases_sf"/>
</dbReference>
<name>A0A1M7ZDD6_9BACT</name>
<dbReference type="PANTHER" id="PTHR11647">
    <property type="entry name" value="HYDRANTOINASE/DIHYDROPYRIMIDINASE FAMILY MEMBER"/>
    <property type="match status" value="1"/>
</dbReference>
<protein>
    <submittedName>
        <fullName evidence="2">N-acyl-D-amino-acid deacylase</fullName>
    </submittedName>
</protein>
<dbReference type="InterPro" id="IPR011059">
    <property type="entry name" value="Metal-dep_hydrolase_composite"/>
</dbReference>
<dbReference type="AlphaFoldDB" id="A0A1M7ZDD6"/>
<organism evidence="2 3">
    <name type="scientific">Algoriphagus zhangzhouensis</name>
    <dbReference type="NCBI Taxonomy" id="1073327"/>
    <lineage>
        <taxon>Bacteria</taxon>
        <taxon>Pseudomonadati</taxon>
        <taxon>Bacteroidota</taxon>
        <taxon>Cytophagia</taxon>
        <taxon>Cytophagales</taxon>
        <taxon>Cyclobacteriaceae</taxon>
        <taxon>Algoriphagus</taxon>
    </lineage>
</organism>
<feature type="domain" description="Amidohydrolase 3" evidence="1">
    <location>
        <begin position="395"/>
        <end position="510"/>
    </location>
</feature>
<dbReference type="CDD" id="cd01297">
    <property type="entry name" value="D-aminoacylase"/>
    <property type="match status" value="1"/>
</dbReference>
<dbReference type="Gene3D" id="3.20.20.140">
    <property type="entry name" value="Metal-dependent hydrolases"/>
    <property type="match status" value="1"/>
</dbReference>
<gene>
    <name evidence="2" type="ORF">SAMN04488108_2387</name>
</gene>
<dbReference type="SUPFAM" id="SSF51556">
    <property type="entry name" value="Metallo-dependent hydrolases"/>
    <property type="match status" value="1"/>
</dbReference>
<dbReference type="Proteomes" id="UP000184609">
    <property type="component" value="Unassembled WGS sequence"/>
</dbReference>
<dbReference type="STRING" id="1073327.SAMN04488108_2387"/>
<keyword evidence="3" id="KW-1185">Reference proteome</keyword>
<evidence type="ECO:0000313" key="3">
    <source>
        <dbReference type="Proteomes" id="UP000184609"/>
    </source>
</evidence>
<dbReference type="InterPro" id="IPR032466">
    <property type="entry name" value="Metal_Hydrolase"/>
</dbReference>
<dbReference type="Pfam" id="PF07969">
    <property type="entry name" value="Amidohydro_3"/>
    <property type="match status" value="2"/>
</dbReference>
<dbReference type="PANTHER" id="PTHR11647:SF1">
    <property type="entry name" value="COLLAPSIN RESPONSE MEDIATOR PROTEIN"/>
    <property type="match status" value="1"/>
</dbReference>
<evidence type="ECO:0000259" key="1">
    <source>
        <dbReference type="Pfam" id="PF07969"/>
    </source>
</evidence>
<reference evidence="3" key="1">
    <citation type="submission" date="2016-12" db="EMBL/GenBank/DDBJ databases">
        <authorList>
            <person name="Varghese N."/>
            <person name="Submissions S."/>
        </authorList>
    </citation>
    <scope>NUCLEOTIDE SEQUENCE [LARGE SCALE GENOMIC DNA]</scope>
    <source>
        <strain evidence="3">DSM 25035</strain>
    </source>
</reference>
<dbReference type="EMBL" id="FRXN01000003">
    <property type="protein sequence ID" value="SHO62897.1"/>
    <property type="molecule type" value="Genomic_DNA"/>
</dbReference>
<dbReference type="SUPFAM" id="SSF51338">
    <property type="entry name" value="Composite domain of metallo-dependent hydrolases"/>
    <property type="match status" value="1"/>
</dbReference>
<accession>A0A1M7ZDD6</accession>
<dbReference type="InterPro" id="IPR023100">
    <property type="entry name" value="D-aminoacylase_insert_dom_sf"/>
</dbReference>
<evidence type="ECO:0000313" key="2">
    <source>
        <dbReference type="EMBL" id="SHO62897.1"/>
    </source>
</evidence>
<dbReference type="GO" id="GO:0016811">
    <property type="term" value="F:hydrolase activity, acting on carbon-nitrogen (but not peptide) bonds, in linear amides"/>
    <property type="evidence" value="ECO:0007669"/>
    <property type="project" value="InterPro"/>
</dbReference>
<dbReference type="InterPro" id="IPR013108">
    <property type="entry name" value="Amidohydro_3"/>
</dbReference>
<dbReference type="Gene3D" id="3.30.1490.130">
    <property type="entry name" value="D-aminoacylase. Domain 3"/>
    <property type="match status" value="1"/>
</dbReference>
<sequence length="530" mass="57854">MLYFKPINPLSMKKLLLIICLIGFFSCTEESYDIIILNGTVFDGTGSDGQQTDIGIIGDRITKIGDLSKANAKITIDASGKAVSPGFIDMHTHLEPIMEMPEAESLVRQGATLALGGPDGSSPWPFGEYLDSLERKGVGPNLAYLVGHNTIRRTVMGNEDRAPSSQELDTMKFYVQKAMDEGAYGISTGLKYLPGTFAKRDEVVELSKIASEQGGIYTSHLREEGLGLIDAVKEAILISKEANIPVVLTHHKAIGVKMWGASSQTLALVDSARNAGLDIMMDQYPYTASHTGISVLIPSWALEGTEFAERVSNPSLRDSIKAGIVFNILNDRGGSDLRRIQFSRVSWKKELEGKTLHDWAILEGLEPTVENGADLVIQAQLNGGTGTIYHAIDAGDVANIMKHPMTMTGSDGRLSRPGEGHPHPRAYGTFPRVLGYYVRQEKVLDLPTAIHKMTGLSAQRLGISDRGIIKEGSYADITIFDPETIIDQSTFTDPHQYPLGIDYVIINGKLAVEKGEFKNIRPGKILRKNQ</sequence>
<dbReference type="Gene3D" id="2.30.40.10">
    <property type="entry name" value="Urease, subunit C, domain 1"/>
    <property type="match status" value="1"/>
</dbReference>
<dbReference type="PROSITE" id="PS51257">
    <property type="entry name" value="PROKAR_LIPOPROTEIN"/>
    <property type="match status" value="1"/>
</dbReference>
<proteinExistence type="predicted"/>
<feature type="domain" description="Amidohydrolase 3" evidence="1">
    <location>
        <begin position="75"/>
        <end position="291"/>
    </location>
</feature>